<dbReference type="InterPro" id="IPR036640">
    <property type="entry name" value="ABC1_TM_sf"/>
</dbReference>
<dbReference type="PROSITE" id="PS50929">
    <property type="entry name" value="ABC_TM1F"/>
    <property type="match status" value="1"/>
</dbReference>
<evidence type="ECO:0000256" key="4">
    <source>
        <dbReference type="ARBA" id="ARBA00022538"/>
    </source>
</evidence>
<evidence type="ECO:0000256" key="1">
    <source>
        <dbReference type="ARBA" id="ARBA00004448"/>
    </source>
</evidence>
<organism evidence="21 22">
    <name type="scientific">Steinernema hermaphroditum</name>
    <dbReference type="NCBI Taxonomy" id="289476"/>
    <lineage>
        <taxon>Eukaryota</taxon>
        <taxon>Metazoa</taxon>
        <taxon>Ecdysozoa</taxon>
        <taxon>Nematoda</taxon>
        <taxon>Chromadorea</taxon>
        <taxon>Rhabditida</taxon>
        <taxon>Tylenchina</taxon>
        <taxon>Panagrolaimomorpha</taxon>
        <taxon>Strongyloidoidea</taxon>
        <taxon>Steinernematidae</taxon>
        <taxon>Steinernema</taxon>
    </lineage>
</organism>
<dbReference type="InterPro" id="IPR011527">
    <property type="entry name" value="ABC1_TM_dom"/>
</dbReference>
<feature type="transmembrane region" description="Helical" evidence="18">
    <location>
        <begin position="104"/>
        <end position="125"/>
    </location>
</feature>
<comment type="similarity">
    <text evidence="2">Belongs to the ABC transporter superfamily. ABCB family. Multidrug resistance exporter (TC 3.A.1.201) subfamily.</text>
</comment>
<evidence type="ECO:0000256" key="13">
    <source>
        <dbReference type="ARBA" id="ARBA00023128"/>
    </source>
</evidence>
<dbReference type="InterPro" id="IPR027417">
    <property type="entry name" value="P-loop_NTPase"/>
</dbReference>
<evidence type="ECO:0000256" key="10">
    <source>
        <dbReference type="ARBA" id="ARBA00022958"/>
    </source>
</evidence>
<keyword evidence="6" id="KW-0547">Nucleotide-binding</keyword>
<accession>A0AA39LIC5</accession>
<feature type="transmembrane region" description="Helical" evidence="18">
    <location>
        <begin position="156"/>
        <end position="181"/>
    </location>
</feature>
<dbReference type="GO" id="GO:0090374">
    <property type="term" value="P:oligopeptide export from mitochondrion"/>
    <property type="evidence" value="ECO:0007669"/>
    <property type="project" value="TreeGrafter"/>
</dbReference>
<keyword evidence="10" id="KW-0630">Potassium</keyword>
<evidence type="ECO:0000256" key="5">
    <source>
        <dbReference type="ARBA" id="ARBA00022692"/>
    </source>
</evidence>
<dbReference type="Pfam" id="PF00664">
    <property type="entry name" value="ABC_membrane"/>
    <property type="match status" value="1"/>
</dbReference>
<protein>
    <recommendedName>
        <fullName evidence="15">Mitochondrial potassium channel ATP-binding subunit</fullName>
    </recommendedName>
    <alternativeName>
        <fullName evidence="17">ATP-binding cassette sub-family B member 8, mitochondrial</fullName>
    </alternativeName>
    <alternativeName>
        <fullName evidence="16">Mitochondrial sulfonylurea-receptor</fullName>
    </alternativeName>
</protein>
<comment type="caution">
    <text evidence="21">The sequence shown here is derived from an EMBL/GenBank/DDBJ whole genome shotgun (WGS) entry which is preliminary data.</text>
</comment>
<dbReference type="GO" id="GO:0005524">
    <property type="term" value="F:ATP binding"/>
    <property type="evidence" value="ECO:0007669"/>
    <property type="project" value="UniProtKB-KW"/>
</dbReference>
<dbReference type="GO" id="GO:0005743">
    <property type="term" value="C:mitochondrial inner membrane"/>
    <property type="evidence" value="ECO:0007669"/>
    <property type="project" value="UniProtKB-SubCell"/>
</dbReference>
<keyword evidence="3" id="KW-0813">Transport</keyword>
<proteinExistence type="inferred from homology"/>
<dbReference type="InterPro" id="IPR039421">
    <property type="entry name" value="Type_1_exporter"/>
</dbReference>
<dbReference type="InterPro" id="IPR017871">
    <property type="entry name" value="ABC_transporter-like_CS"/>
</dbReference>
<dbReference type="FunFam" id="1.20.1560.10:FF:000016">
    <property type="entry name" value="ATP-binding cassette sub-family B member 8, mitochondrial"/>
    <property type="match status" value="1"/>
</dbReference>
<name>A0AA39LIC5_9BILA</name>
<evidence type="ECO:0000256" key="11">
    <source>
        <dbReference type="ARBA" id="ARBA00022989"/>
    </source>
</evidence>
<evidence type="ECO:0000256" key="12">
    <source>
        <dbReference type="ARBA" id="ARBA00023065"/>
    </source>
</evidence>
<evidence type="ECO:0000256" key="8">
    <source>
        <dbReference type="ARBA" id="ARBA00022840"/>
    </source>
</evidence>
<dbReference type="Pfam" id="PF00005">
    <property type="entry name" value="ABC_tran"/>
    <property type="match status" value="2"/>
</dbReference>
<keyword evidence="8" id="KW-0067">ATP-binding</keyword>
<dbReference type="SUPFAM" id="SSF52540">
    <property type="entry name" value="P-loop containing nucleoside triphosphate hydrolases"/>
    <property type="match status" value="1"/>
</dbReference>
<keyword evidence="9" id="KW-0809">Transit peptide</keyword>
<sequence length="696" mass="76912">MLLSLIRSKTTSQLLLNPTLRAITKSISSRNLEWLRTPAKSTNLFRVFRLTGLSLSFSAPLLRFAQCKSGGHVTKRSDHLLSEYRAQPEYKLTFGEIWRLLRPYFPWLLAAVISAVLAAVVNIQLPITLGQLVNVIAGYIAKESAENLSLAELKPVAFRLVGLYAVQALLTASYIAFLSVLGERMASDLRMQLFDRLLHQDMSFYDAQRTGELSARLNGDVQEFKSCFKLTVSQGLRTFAQTGGCIGSLIMISPQMTLLTISVIPVVIGIGTLCGAVLRELSKHAQAQNAVASAVADEAFSNIRTVKAFAMEDAELSLFGREIEKTRNLNERLGLGIGLFQGATNFFLNGVILSVLYGGSVLIVNHEMTPGGLMSFLVTAQTIQKSLSQLSLVFGSAVKGWTSAARVFEFINLMPMTTNGGYQRIPFHSLWGEIRFNDVSFTYPTRPGHVVFDGLNLVIQPGCITALCGPSGEGKSTIAALIERFYEPTKVVETLHNEEVREAARLANADDFVSKFPHGYDTVVGERGVTLSGGQKQRIAIARALLKNPPILILDEATSALDSESERVVKEALDNAMRGRTVIIIAHRLSTIRNADEIVVIKGKRVQESGRHADLMKLKGVYYDLVNSQNQLIIIKFLWSAPSTPTSVTLRSTTANRVHYRHSLNDVCVQRRRLHYRVQNPQEEAQSGDEYCRCCR</sequence>
<evidence type="ECO:0000256" key="18">
    <source>
        <dbReference type="SAM" id="Phobius"/>
    </source>
</evidence>
<evidence type="ECO:0000256" key="3">
    <source>
        <dbReference type="ARBA" id="ARBA00022448"/>
    </source>
</evidence>
<dbReference type="AlphaFoldDB" id="A0AA39LIC5"/>
<keyword evidence="5 18" id="KW-0812">Transmembrane</keyword>
<evidence type="ECO:0000256" key="16">
    <source>
        <dbReference type="ARBA" id="ARBA00041416"/>
    </source>
</evidence>
<dbReference type="Gene3D" id="1.20.1560.10">
    <property type="entry name" value="ABC transporter type 1, transmembrane domain"/>
    <property type="match status" value="1"/>
</dbReference>
<dbReference type="InterPro" id="IPR003439">
    <property type="entry name" value="ABC_transporter-like_ATP-bd"/>
</dbReference>
<dbReference type="CDD" id="cd18574">
    <property type="entry name" value="ABC_6TM_ABCB8_like"/>
    <property type="match status" value="1"/>
</dbReference>
<keyword evidence="7" id="KW-0999">Mitochondrion inner membrane</keyword>
<evidence type="ECO:0000256" key="6">
    <source>
        <dbReference type="ARBA" id="ARBA00022741"/>
    </source>
</evidence>
<keyword evidence="4" id="KW-0633">Potassium transport</keyword>
<dbReference type="PANTHER" id="PTHR43394">
    <property type="entry name" value="ATP-DEPENDENT PERMEASE MDL1, MITOCHONDRIAL"/>
    <property type="match status" value="1"/>
</dbReference>
<evidence type="ECO:0000313" key="22">
    <source>
        <dbReference type="Proteomes" id="UP001175271"/>
    </source>
</evidence>
<dbReference type="Gene3D" id="3.40.50.300">
    <property type="entry name" value="P-loop containing nucleotide triphosphate hydrolases"/>
    <property type="match status" value="2"/>
</dbReference>
<comment type="subcellular location">
    <subcellularLocation>
        <location evidence="1">Mitochondrion inner membrane</location>
        <topology evidence="1">Multi-pass membrane protein</topology>
    </subcellularLocation>
</comment>
<keyword evidence="13" id="KW-0496">Mitochondrion</keyword>
<evidence type="ECO:0000259" key="20">
    <source>
        <dbReference type="PROSITE" id="PS50929"/>
    </source>
</evidence>
<reference evidence="21" key="1">
    <citation type="submission" date="2023-06" db="EMBL/GenBank/DDBJ databases">
        <title>Genomic analysis of the entomopathogenic nematode Steinernema hermaphroditum.</title>
        <authorList>
            <person name="Schwarz E.M."/>
            <person name="Heppert J.K."/>
            <person name="Baniya A."/>
            <person name="Schwartz H.T."/>
            <person name="Tan C.-H."/>
            <person name="Antoshechkin I."/>
            <person name="Sternberg P.W."/>
            <person name="Goodrich-Blair H."/>
            <person name="Dillman A.R."/>
        </authorList>
    </citation>
    <scope>NUCLEOTIDE SEQUENCE</scope>
    <source>
        <strain evidence="21">PS9179</strain>
        <tissue evidence="21">Whole animal</tissue>
    </source>
</reference>
<keyword evidence="12" id="KW-0406">Ion transport</keyword>
<dbReference type="Proteomes" id="UP001175271">
    <property type="component" value="Unassembled WGS sequence"/>
</dbReference>
<dbReference type="InterPro" id="IPR003593">
    <property type="entry name" value="AAA+_ATPase"/>
</dbReference>
<evidence type="ECO:0000256" key="17">
    <source>
        <dbReference type="ARBA" id="ARBA00042968"/>
    </source>
</evidence>
<evidence type="ECO:0000256" key="9">
    <source>
        <dbReference type="ARBA" id="ARBA00022946"/>
    </source>
</evidence>
<evidence type="ECO:0000256" key="7">
    <source>
        <dbReference type="ARBA" id="ARBA00022792"/>
    </source>
</evidence>
<keyword evidence="14 18" id="KW-0472">Membrane</keyword>
<gene>
    <name evidence="21" type="ORF">QR680_002536</name>
</gene>
<feature type="transmembrane region" description="Helical" evidence="18">
    <location>
        <begin position="258"/>
        <end position="278"/>
    </location>
</feature>
<feature type="domain" description="ABC transporter" evidence="19">
    <location>
        <begin position="434"/>
        <end position="628"/>
    </location>
</feature>
<dbReference type="SUPFAM" id="SSF90123">
    <property type="entry name" value="ABC transporter transmembrane region"/>
    <property type="match status" value="1"/>
</dbReference>
<dbReference type="PANTHER" id="PTHR43394:SF17">
    <property type="entry name" value="MITOCHONDRIAL POTASSIUM CHANNEL ATP-BINDING SUBUNIT"/>
    <property type="match status" value="1"/>
</dbReference>
<dbReference type="GO" id="GO:0016887">
    <property type="term" value="F:ATP hydrolysis activity"/>
    <property type="evidence" value="ECO:0007669"/>
    <property type="project" value="InterPro"/>
</dbReference>
<evidence type="ECO:0000256" key="2">
    <source>
        <dbReference type="ARBA" id="ARBA00007577"/>
    </source>
</evidence>
<dbReference type="SMART" id="SM00382">
    <property type="entry name" value="AAA"/>
    <property type="match status" value="1"/>
</dbReference>
<evidence type="ECO:0000313" key="21">
    <source>
        <dbReference type="EMBL" id="KAK0398328.1"/>
    </source>
</evidence>
<dbReference type="PROSITE" id="PS50893">
    <property type="entry name" value="ABC_TRANSPORTER_2"/>
    <property type="match status" value="1"/>
</dbReference>
<dbReference type="EMBL" id="JAUCMV010000005">
    <property type="protein sequence ID" value="KAK0398328.1"/>
    <property type="molecule type" value="Genomic_DNA"/>
</dbReference>
<evidence type="ECO:0000259" key="19">
    <source>
        <dbReference type="PROSITE" id="PS50893"/>
    </source>
</evidence>
<feature type="domain" description="ABC transmembrane type-1" evidence="20">
    <location>
        <begin position="109"/>
        <end position="399"/>
    </location>
</feature>
<dbReference type="GO" id="GO:0006813">
    <property type="term" value="P:potassium ion transport"/>
    <property type="evidence" value="ECO:0007669"/>
    <property type="project" value="UniProtKB-KW"/>
</dbReference>
<dbReference type="GO" id="GO:0015421">
    <property type="term" value="F:ABC-type oligopeptide transporter activity"/>
    <property type="evidence" value="ECO:0007669"/>
    <property type="project" value="TreeGrafter"/>
</dbReference>
<dbReference type="PROSITE" id="PS00211">
    <property type="entry name" value="ABC_TRANSPORTER_1"/>
    <property type="match status" value="1"/>
</dbReference>
<keyword evidence="11 18" id="KW-1133">Transmembrane helix</keyword>
<evidence type="ECO:0000256" key="15">
    <source>
        <dbReference type="ARBA" id="ARBA00040439"/>
    </source>
</evidence>
<keyword evidence="22" id="KW-1185">Reference proteome</keyword>
<evidence type="ECO:0000256" key="14">
    <source>
        <dbReference type="ARBA" id="ARBA00023136"/>
    </source>
</evidence>